<dbReference type="EMBL" id="JAOTPO010000004">
    <property type="protein sequence ID" value="MDE5413315.1"/>
    <property type="molecule type" value="Genomic_DNA"/>
</dbReference>
<gene>
    <name evidence="2" type="ORF">N7Z68_07945</name>
</gene>
<feature type="compositionally biased region" description="Basic and acidic residues" evidence="1">
    <location>
        <begin position="32"/>
        <end position="51"/>
    </location>
</feature>
<dbReference type="Proteomes" id="UP001148125">
    <property type="component" value="Unassembled WGS sequence"/>
</dbReference>
<sequence>MPHWLRKSLFVAITVLTLGTITPPPYLYSNESEAKSPSDAEVSQKEKPSDEVHILTTLEDDTTSDTDIMMLPWHEVAAGTDSEEIVERWIDYTVYHADSQTMNKFGNRIKSKIEDEYRDLILPKLEETLADISKQADEELLRNLYITNDPSDGLGEKIFHVYDMRNGEDLYRFHVRRDHPPQQGYWFNFHYHTASDNFETHHEIGTIYWDKNTPPNWMS</sequence>
<evidence type="ECO:0000313" key="2">
    <source>
        <dbReference type="EMBL" id="MDE5413315.1"/>
    </source>
</evidence>
<dbReference type="InterPro" id="IPR025616">
    <property type="entry name" value="YpjP"/>
</dbReference>
<reference evidence="2" key="1">
    <citation type="submission" date="2024-05" db="EMBL/GenBank/DDBJ databases">
        <title>Alkalihalobacillus sp. strain MEB203 novel alkaliphilic bacterium from Lonar Lake, India.</title>
        <authorList>
            <person name="Joshi A."/>
            <person name="Thite S."/>
            <person name="Mengade P."/>
        </authorList>
    </citation>
    <scope>NUCLEOTIDE SEQUENCE</scope>
    <source>
        <strain evidence="2">MEB 203</strain>
    </source>
</reference>
<dbReference type="Pfam" id="PF14005">
    <property type="entry name" value="YpjP"/>
    <property type="match status" value="1"/>
</dbReference>
<feature type="region of interest" description="Disordered" evidence="1">
    <location>
        <begin position="29"/>
        <end position="51"/>
    </location>
</feature>
<dbReference type="RefSeq" id="WP_275117934.1">
    <property type="nucleotide sequence ID" value="NZ_JAOTPO010000004.1"/>
</dbReference>
<keyword evidence="3" id="KW-1185">Reference proteome</keyword>
<organism evidence="2 3">
    <name type="scientific">Alkalihalobacterium chitinilyticum</name>
    <dbReference type="NCBI Taxonomy" id="2980103"/>
    <lineage>
        <taxon>Bacteria</taxon>
        <taxon>Bacillati</taxon>
        <taxon>Bacillota</taxon>
        <taxon>Bacilli</taxon>
        <taxon>Bacillales</taxon>
        <taxon>Bacillaceae</taxon>
        <taxon>Alkalihalobacterium</taxon>
    </lineage>
</organism>
<proteinExistence type="predicted"/>
<evidence type="ECO:0000256" key="1">
    <source>
        <dbReference type="SAM" id="MobiDB-lite"/>
    </source>
</evidence>
<comment type="caution">
    <text evidence="2">The sequence shown here is derived from an EMBL/GenBank/DDBJ whole genome shotgun (WGS) entry which is preliminary data.</text>
</comment>
<protein>
    <submittedName>
        <fullName evidence="2">YpjP family protein</fullName>
    </submittedName>
</protein>
<evidence type="ECO:0000313" key="3">
    <source>
        <dbReference type="Proteomes" id="UP001148125"/>
    </source>
</evidence>
<accession>A0ABT5VD01</accession>
<name>A0ABT5VD01_9BACI</name>